<feature type="transmembrane region" description="Helical" evidence="1">
    <location>
        <begin position="50"/>
        <end position="69"/>
    </location>
</feature>
<evidence type="ECO:0000313" key="3">
    <source>
        <dbReference type="Proteomes" id="UP000697472"/>
    </source>
</evidence>
<reference evidence="2 3" key="1">
    <citation type="submission" date="2021-01" db="EMBL/GenBank/DDBJ databases">
        <title>Genomic Encyclopedia of Type Strains, Phase IV (KMG-IV): sequencing the most valuable type-strain genomes for metagenomic binning, comparative biology and taxonomic classification.</title>
        <authorList>
            <person name="Goeker M."/>
        </authorList>
    </citation>
    <scope>NUCLEOTIDE SEQUENCE [LARGE SCALE GENOMIC DNA]</scope>
    <source>
        <strain evidence="2 3">DSM 27382</strain>
    </source>
</reference>
<keyword evidence="1" id="KW-1133">Transmembrane helix</keyword>
<protein>
    <submittedName>
        <fullName evidence="2">Tetratricopeptide (TPR) repeat protein</fullName>
    </submittedName>
</protein>
<keyword evidence="1" id="KW-0812">Transmembrane</keyword>
<proteinExistence type="predicted"/>
<evidence type="ECO:0000313" key="2">
    <source>
        <dbReference type="EMBL" id="MBM7643055.1"/>
    </source>
</evidence>
<dbReference type="SUPFAM" id="SSF48452">
    <property type="entry name" value="TPR-like"/>
    <property type="match status" value="1"/>
</dbReference>
<sequence>MNNKLITKIAEQSVKTIYFYQQLFRIVFIILVVAIDIVVVHQLLTVGNSTLTTVLALILVFVVACIVVYHNIFTAAIDDILVNQIDIKKYLEFRVYVESKSNKKSKKITRNLLVFSEGVAAYYQGDFEKSLNYLQRSDWRMVSIPDREKMRMNIAYFSGLVRLESNKGDEVDYFQTIGVSKKSKEYKVYKNMISAIQNIYRGNVDDFFEDFIPTNRLSLIMKYYFLALNYVNQDNVNTAKTYFQEIVNENPELFYVREAKKYLEEN</sequence>
<gene>
    <name evidence="2" type="ORF">JOC28_001356</name>
</gene>
<accession>A0ABS2PSU2</accession>
<evidence type="ECO:0000256" key="1">
    <source>
        <dbReference type="SAM" id="Phobius"/>
    </source>
</evidence>
<dbReference type="RefSeq" id="WP_205009929.1">
    <property type="nucleotide sequence ID" value="NZ_JAFBEH010000027.1"/>
</dbReference>
<organism evidence="2 3">
    <name type="scientific">Streptococcus loxodontisalivarius</name>
    <dbReference type="NCBI Taxonomy" id="1349415"/>
    <lineage>
        <taxon>Bacteria</taxon>
        <taxon>Bacillati</taxon>
        <taxon>Bacillota</taxon>
        <taxon>Bacilli</taxon>
        <taxon>Lactobacillales</taxon>
        <taxon>Streptococcaceae</taxon>
        <taxon>Streptococcus</taxon>
    </lineage>
</organism>
<dbReference type="EMBL" id="JAFBEH010000027">
    <property type="protein sequence ID" value="MBM7643055.1"/>
    <property type="molecule type" value="Genomic_DNA"/>
</dbReference>
<keyword evidence="3" id="KW-1185">Reference proteome</keyword>
<feature type="transmembrane region" description="Helical" evidence="1">
    <location>
        <begin position="23"/>
        <end position="44"/>
    </location>
</feature>
<dbReference type="Proteomes" id="UP000697472">
    <property type="component" value="Unassembled WGS sequence"/>
</dbReference>
<name>A0ABS2PSU2_9STRE</name>
<comment type="caution">
    <text evidence="2">The sequence shown here is derived from an EMBL/GenBank/DDBJ whole genome shotgun (WGS) entry which is preliminary data.</text>
</comment>
<dbReference type="InterPro" id="IPR011990">
    <property type="entry name" value="TPR-like_helical_dom_sf"/>
</dbReference>
<keyword evidence="1" id="KW-0472">Membrane</keyword>